<organism evidence="2 3">
    <name type="scientific">Oncorhynchus mykiss</name>
    <name type="common">Rainbow trout</name>
    <name type="synonym">Salmo gairdneri</name>
    <dbReference type="NCBI Taxonomy" id="8022"/>
    <lineage>
        <taxon>Eukaryota</taxon>
        <taxon>Metazoa</taxon>
        <taxon>Chordata</taxon>
        <taxon>Craniata</taxon>
        <taxon>Vertebrata</taxon>
        <taxon>Euteleostomi</taxon>
        <taxon>Actinopterygii</taxon>
        <taxon>Neopterygii</taxon>
        <taxon>Teleostei</taxon>
        <taxon>Protacanthopterygii</taxon>
        <taxon>Salmoniformes</taxon>
        <taxon>Salmonidae</taxon>
        <taxon>Salmoninae</taxon>
        <taxon>Oncorhynchus</taxon>
    </lineage>
</organism>
<dbReference type="AlphaFoldDB" id="A0A060W5X9"/>
<evidence type="ECO:0000256" key="1">
    <source>
        <dbReference type="SAM" id="MobiDB-lite"/>
    </source>
</evidence>
<sequence length="131" mass="14599">MRVRDYLNDKYTDPKTDELLTIATFLDPRFKTTYITTEKLVEVKVRAASETEALLVGNTDVGDFSLEEDQSGKEAGTAPQSAKKSKKSLGSFLKKTSSAPALRTQRQVIEQELDSYTLMMAADSEADPLDW</sequence>
<evidence type="ECO:0000313" key="2">
    <source>
        <dbReference type="EMBL" id="CDQ62441.1"/>
    </source>
</evidence>
<dbReference type="Proteomes" id="UP000193380">
    <property type="component" value="Unassembled WGS sequence"/>
</dbReference>
<name>A0A060W5X9_ONCMY</name>
<accession>A0A060W5X9</accession>
<protein>
    <submittedName>
        <fullName evidence="2">Uncharacterized protein</fullName>
    </submittedName>
</protein>
<proteinExistence type="predicted"/>
<evidence type="ECO:0000313" key="3">
    <source>
        <dbReference type="Proteomes" id="UP000193380"/>
    </source>
</evidence>
<gene>
    <name evidence="2" type="ORF">GSONMT00067206001</name>
</gene>
<dbReference type="EMBL" id="FR904407">
    <property type="protein sequence ID" value="CDQ62441.1"/>
    <property type="molecule type" value="Genomic_DNA"/>
</dbReference>
<feature type="region of interest" description="Disordered" evidence="1">
    <location>
        <begin position="63"/>
        <end position="86"/>
    </location>
</feature>
<dbReference type="STRING" id="8022.A0A060W5X9"/>
<reference evidence="2" key="1">
    <citation type="journal article" date="2014" name="Nat. Commun.">
        <title>The rainbow trout genome provides novel insights into evolution after whole-genome duplication in vertebrates.</title>
        <authorList>
            <person name="Berthelot C."/>
            <person name="Brunet F."/>
            <person name="Chalopin D."/>
            <person name="Juanchich A."/>
            <person name="Bernard M."/>
            <person name="Noel B."/>
            <person name="Bento P."/>
            <person name="Da Silva C."/>
            <person name="Labadie K."/>
            <person name="Alberti A."/>
            <person name="Aury J.M."/>
            <person name="Louis A."/>
            <person name="Dehais P."/>
            <person name="Bardou P."/>
            <person name="Montfort J."/>
            <person name="Klopp C."/>
            <person name="Cabau C."/>
            <person name="Gaspin C."/>
            <person name="Thorgaard G.H."/>
            <person name="Boussaha M."/>
            <person name="Quillet E."/>
            <person name="Guyomard R."/>
            <person name="Galiana D."/>
            <person name="Bobe J."/>
            <person name="Volff J.N."/>
            <person name="Genet C."/>
            <person name="Wincker P."/>
            <person name="Jaillon O."/>
            <person name="Roest Crollius H."/>
            <person name="Guiguen Y."/>
        </authorList>
    </citation>
    <scope>NUCLEOTIDE SEQUENCE [LARGE SCALE GENOMIC DNA]</scope>
</reference>
<reference evidence="2" key="2">
    <citation type="submission" date="2014-03" db="EMBL/GenBank/DDBJ databases">
        <authorList>
            <person name="Genoscope - CEA"/>
        </authorList>
    </citation>
    <scope>NUCLEOTIDE SEQUENCE</scope>
</reference>
<dbReference type="PaxDb" id="8022-A0A060W5X9"/>